<organism evidence="1 2">
    <name type="scientific">Metabacillus fastidiosus</name>
    <dbReference type="NCBI Taxonomy" id="1458"/>
    <lineage>
        <taxon>Bacteria</taxon>
        <taxon>Bacillati</taxon>
        <taxon>Bacillota</taxon>
        <taxon>Bacilli</taxon>
        <taxon>Bacillales</taxon>
        <taxon>Bacillaceae</taxon>
        <taxon>Metabacillus</taxon>
    </lineage>
</organism>
<proteinExistence type="predicted"/>
<keyword evidence="2" id="KW-1185">Reference proteome</keyword>
<accession>A0ABU6NSY4</accession>
<comment type="caution">
    <text evidence="1">The sequence shown here is derived from an EMBL/GenBank/DDBJ whole genome shotgun (WGS) entry which is preliminary data.</text>
</comment>
<name>A0ABU6NSY4_9BACI</name>
<evidence type="ECO:0000313" key="2">
    <source>
        <dbReference type="Proteomes" id="UP001342826"/>
    </source>
</evidence>
<dbReference type="EMBL" id="JARTFS010000002">
    <property type="protein sequence ID" value="MED4400257.1"/>
    <property type="molecule type" value="Genomic_DNA"/>
</dbReference>
<gene>
    <name evidence="1" type="ORF">P9271_02650</name>
</gene>
<dbReference type="RefSeq" id="WP_328014837.1">
    <property type="nucleotide sequence ID" value="NZ_JARTFS010000002.1"/>
</dbReference>
<reference evidence="1 2" key="1">
    <citation type="submission" date="2023-03" db="EMBL/GenBank/DDBJ databases">
        <title>Bacillus Genome Sequencing.</title>
        <authorList>
            <person name="Dunlap C."/>
        </authorList>
    </citation>
    <scope>NUCLEOTIDE SEQUENCE [LARGE SCALE GENOMIC DNA]</scope>
    <source>
        <strain evidence="1 2">NRS-1717</strain>
    </source>
</reference>
<evidence type="ECO:0000313" key="1">
    <source>
        <dbReference type="EMBL" id="MED4400257.1"/>
    </source>
</evidence>
<sequence>MFKVKGELLKDTVASLVKGAKKARLGEKTCFIKTEGSLVSLYFNGDDLQVGATRS</sequence>
<dbReference type="Proteomes" id="UP001342826">
    <property type="component" value="Unassembled WGS sequence"/>
</dbReference>
<protein>
    <submittedName>
        <fullName evidence="1">Uncharacterized protein</fullName>
    </submittedName>
</protein>